<dbReference type="InterPro" id="IPR014001">
    <property type="entry name" value="Helicase_ATP-bd"/>
</dbReference>
<dbReference type="Pfam" id="PF00271">
    <property type="entry name" value="Helicase_C"/>
    <property type="match status" value="1"/>
</dbReference>
<dbReference type="GO" id="GO:0005829">
    <property type="term" value="C:cytosol"/>
    <property type="evidence" value="ECO:0007669"/>
    <property type="project" value="TreeGrafter"/>
</dbReference>
<dbReference type="Gene3D" id="2.170.16.10">
    <property type="entry name" value="Hedgehog/Intein (Hint) domain"/>
    <property type="match status" value="1"/>
</dbReference>
<feature type="coiled-coil region" evidence="2">
    <location>
        <begin position="679"/>
        <end position="713"/>
    </location>
</feature>
<dbReference type="GO" id="GO:0009432">
    <property type="term" value="P:SOS response"/>
    <property type="evidence" value="ECO:0007669"/>
    <property type="project" value="UniProtKB-KW"/>
</dbReference>
<dbReference type="Gene3D" id="3.40.50.300">
    <property type="entry name" value="P-loop containing nucleotide triphosphate hydrolases"/>
    <property type="match status" value="2"/>
</dbReference>
<evidence type="ECO:0000256" key="1">
    <source>
        <dbReference type="ARBA" id="ARBA00023236"/>
    </source>
</evidence>
<protein>
    <recommendedName>
        <fullName evidence="7">DEAD/DEAH box helicase</fullName>
    </recommendedName>
</protein>
<dbReference type="SUPFAM" id="SSF52540">
    <property type="entry name" value="P-loop containing nucleoside triphosphate hydrolases"/>
    <property type="match status" value="1"/>
</dbReference>
<sequence length="823" mass="94877">MSEAKKGIKSLNFEAIYWRVCISGNTDRIPCRVAHKIASKRKQKKNVLRTGFTVTPVGKDNYVGFTVDGDNRYLLDDFTITHNCGKTIVMAKVAEEQQRLHPDKQILVLAHRGELLNQAMNKFEKATALTTVKEKAQETSIGSEAQVVVASVQTMKNDKRLHQFDPEQFSTIMVDETHHIMAKMYRKVIDYFPNANMLGVTATADRTDKLDLGEVFDSVAYEYDLATAIKDGYLSPLTAQTIPINIDLNGVHMKAGDFNESELDDVLGPYLERIADEMVLACEGRQTVVFMPLIATSKRFVDILNKKGFRAAEVNGQSKNRDTILKDFENRKYEVLVNAILLTEGWDCPTVDCIVMLRPTKSRSLYAQCIGRGTRLSQGKKECLILDFLWNSSKHALCHPVSLLTKNEALVHNASLLAQNGEPKAVDELVEEAKEEYKKAQYAQLTRELEALSIRRRRKKLDPFEIFLGNANGVDFSDETQKMTMSQNQKNWLDSNNIDTSLIKTYAQAESLINQLTHREPDQATLKQVKLLKDKGFKQADQWTKVEASEVIGKIAENFWEVPRSIHPNTYQPKRLENIENKENSSSIQHSEIKERIKKFDKLIEKQFLELIASDKEVTANDKLRKAMLQAMMEEKSNRVTAIKRAFLQKKSQKEIDGIVYQENKEFYTQTKEAWKVSEEKLRQEKRREARKKERVKKEQKQKEKIISREKAEEVSKAREDKIKELFPDEWYLVKALNGRWMKKYKGRITAIALTKREGDYYVRVHISDFNKKTFKERKKKQIIDHFYGFSSEVHFRGEKHLSIPISTLKEFFYKETVVAAIL</sequence>
<dbReference type="GO" id="GO:0016787">
    <property type="term" value="F:hydrolase activity"/>
    <property type="evidence" value="ECO:0007669"/>
    <property type="project" value="InterPro"/>
</dbReference>
<evidence type="ECO:0000313" key="5">
    <source>
        <dbReference type="EMBL" id="AYG01884.1"/>
    </source>
</evidence>
<dbReference type="SMART" id="SM00487">
    <property type="entry name" value="DEXDc"/>
    <property type="match status" value="1"/>
</dbReference>
<proteinExistence type="predicted"/>
<accession>A0A387BI75</accession>
<dbReference type="PANTHER" id="PTHR47396:SF1">
    <property type="entry name" value="ATP-DEPENDENT HELICASE IRC3-RELATED"/>
    <property type="match status" value="1"/>
</dbReference>
<dbReference type="GO" id="GO:0005524">
    <property type="term" value="F:ATP binding"/>
    <property type="evidence" value="ECO:0007669"/>
    <property type="project" value="InterPro"/>
</dbReference>
<evidence type="ECO:0000259" key="3">
    <source>
        <dbReference type="PROSITE" id="PS51192"/>
    </source>
</evidence>
<dbReference type="InterPro" id="IPR027417">
    <property type="entry name" value="P-loop_NTPase"/>
</dbReference>
<dbReference type="OrthoDB" id="9802848at2"/>
<dbReference type="Proteomes" id="UP000269374">
    <property type="component" value="Chromosome"/>
</dbReference>
<dbReference type="InterPro" id="IPR001650">
    <property type="entry name" value="Helicase_C-like"/>
</dbReference>
<dbReference type="PANTHER" id="PTHR47396">
    <property type="entry name" value="TYPE I RESTRICTION ENZYME ECOKI R PROTEIN"/>
    <property type="match status" value="1"/>
</dbReference>
<gene>
    <name evidence="5" type="ORF">D7I46_01300</name>
</gene>
<reference evidence="5 6" key="1">
    <citation type="submission" date="2018-09" db="EMBL/GenBank/DDBJ databases">
        <title>Genome sequencing of strain 1JSPR-7.</title>
        <authorList>
            <person name="Heo J."/>
            <person name="Kim S.-J."/>
            <person name="Kwon S.-W."/>
        </authorList>
    </citation>
    <scope>NUCLEOTIDE SEQUENCE [LARGE SCALE GENOMIC DNA]</scope>
    <source>
        <strain evidence="5 6">1JSPR-7</strain>
    </source>
</reference>
<keyword evidence="1" id="KW-0227">DNA damage</keyword>
<dbReference type="EMBL" id="CP032627">
    <property type="protein sequence ID" value="AYG01884.1"/>
    <property type="molecule type" value="Genomic_DNA"/>
</dbReference>
<dbReference type="Pfam" id="PF04851">
    <property type="entry name" value="ResIII"/>
    <property type="match status" value="1"/>
</dbReference>
<dbReference type="GO" id="GO:0003677">
    <property type="term" value="F:DNA binding"/>
    <property type="evidence" value="ECO:0007669"/>
    <property type="project" value="InterPro"/>
</dbReference>
<dbReference type="InterPro" id="IPR006935">
    <property type="entry name" value="Helicase/UvrB_N"/>
</dbReference>
<dbReference type="PROSITE" id="PS51194">
    <property type="entry name" value="HELICASE_CTER"/>
    <property type="match status" value="1"/>
</dbReference>
<evidence type="ECO:0000313" key="6">
    <source>
        <dbReference type="Proteomes" id="UP000269374"/>
    </source>
</evidence>
<keyword evidence="6" id="KW-1185">Reference proteome</keyword>
<evidence type="ECO:0008006" key="7">
    <source>
        <dbReference type="Google" id="ProtNLM"/>
    </source>
</evidence>
<organism evidence="5 6">
    <name type="scientific">Lactococcus allomyrinae</name>
    <dbReference type="NCBI Taxonomy" id="2419773"/>
    <lineage>
        <taxon>Bacteria</taxon>
        <taxon>Bacillati</taxon>
        <taxon>Bacillota</taxon>
        <taxon>Bacilli</taxon>
        <taxon>Lactobacillales</taxon>
        <taxon>Streptococcaceae</taxon>
        <taxon>Lactococcus</taxon>
    </lineage>
</organism>
<keyword evidence="2" id="KW-0175">Coiled coil</keyword>
<dbReference type="KEGG" id="lact:D7I46_01300"/>
<evidence type="ECO:0000259" key="4">
    <source>
        <dbReference type="PROSITE" id="PS51194"/>
    </source>
</evidence>
<dbReference type="InterPro" id="IPR036844">
    <property type="entry name" value="Hint_dom_sf"/>
</dbReference>
<name>A0A387BI75_9LACT</name>
<keyword evidence="1" id="KW-0742">SOS response</keyword>
<dbReference type="PROSITE" id="PS51192">
    <property type="entry name" value="HELICASE_ATP_BIND_1"/>
    <property type="match status" value="1"/>
</dbReference>
<dbReference type="AlphaFoldDB" id="A0A387BI75"/>
<dbReference type="InterPro" id="IPR050742">
    <property type="entry name" value="Helicase_Restrict-Modif_Enz"/>
</dbReference>
<dbReference type="CDD" id="cd18799">
    <property type="entry name" value="SF2_C_EcoAI-like"/>
    <property type="match status" value="1"/>
</dbReference>
<dbReference type="SMART" id="SM00490">
    <property type="entry name" value="HELICc"/>
    <property type="match status" value="1"/>
</dbReference>
<feature type="domain" description="Helicase C-terminal" evidence="4">
    <location>
        <begin position="274"/>
        <end position="418"/>
    </location>
</feature>
<dbReference type="SUPFAM" id="SSF51294">
    <property type="entry name" value="Hedgehog/intein (Hint) domain"/>
    <property type="match status" value="1"/>
</dbReference>
<evidence type="ECO:0000256" key="2">
    <source>
        <dbReference type="SAM" id="Coils"/>
    </source>
</evidence>
<feature type="domain" description="Helicase ATP-binding" evidence="3">
    <location>
        <begin position="84"/>
        <end position="222"/>
    </location>
</feature>